<accession>A0ABS0Q5A0</accession>
<comment type="caution">
    <text evidence="1">The sequence shown here is derived from an EMBL/GenBank/DDBJ whole genome shotgun (WGS) entry which is preliminary data.</text>
</comment>
<dbReference type="PROSITE" id="PS51257">
    <property type="entry name" value="PROKAR_LIPOPROTEIN"/>
    <property type="match status" value="1"/>
</dbReference>
<protein>
    <recommendedName>
        <fullName evidence="3">Lipoprotein</fullName>
    </recommendedName>
</protein>
<sequence>MKYLPRLLGLGLLSILVMLLAMSCESTKPAEFGSPNRIKGEAIAKPESRQIVHFTDSSTEYTTPRSELAKAFIRQFADGTVIDKIQVRKAPAGPDEPVSYYLIGMGLRNGMYRAMALPLTAGGDNTYYLRPTAERYTITGQGCPMCFFNFENGRIVGSTCGEKVGGSTCDLKVDANNALFSSVPISSAPTK</sequence>
<name>A0ABS0Q5A0_9BACT</name>
<dbReference type="RefSeq" id="WP_198066693.1">
    <property type="nucleotide sequence ID" value="NZ_JAEDAD010000001.1"/>
</dbReference>
<gene>
    <name evidence="1" type="ORF">I7X13_07310</name>
</gene>
<keyword evidence="2" id="KW-1185">Reference proteome</keyword>
<evidence type="ECO:0008006" key="3">
    <source>
        <dbReference type="Google" id="ProtNLM"/>
    </source>
</evidence>
<proteinExistence type="predicted"/>
<dbReference type="EMBL" id="JAEDAE010000002">
    <property type="protein sequence ID" value="MBH8557849.1"/>
    <property type="molecule type" value="Genomic_DNA"/>
</dbReference>
<evidence type="ECO:0000313" key="2">
    <source>
        <dbReference type="Proteomes" id="UP000625631"/>
    </source>
</evidence>
<evidence type="ECO:0000313" key="1">
    <source>
        <dbReference type="EMBL" id="MBH8557849.1"/>
    </source>
</evidence>
<reference evidence="1 2" key="1">
    <citation type="submission" date="2020-12" db="EMBL/GenBank/DDBJ databases">
        <title>Hymenobacter sp.</title>
        <authorList>
            <person name="Kim M.K."/>
        </authorList>
    </citation>
    <scope>NUCLEOTIDE SEQUENCE [LARGE SCALE GENOMIC DNA]</scope>
    <source>
        <strain evidence="1 2">BT442</strain>
    </source>
</reference>
<dbReference type="Proteomes" id="UP000625631">
    <property type="component" value="Unassembled WGS sequence"/>
</dbReference>
<organism evidence="1 2">
    <name type="scientific">Hymenobacter negativus</name>
    <dbReference type="NCBI Taxonomy" id="2795026"/>
    <lineage>
        <taxon>Bacteria</taxon>
        <taxon>Pseudomonadati</taxon>
        <taxon>Bacteroidota</taxon>
        <taxon>Cytophagia</taxon>
        <taxon>Cytophagales</taxon>
        <taxon>Hymenobacteraceae</taxon>
        <taxon>Hymenobacter</taxon>
    </lineage>
</organism>